<protein>
    <recommendedName>
        <fullName evidence="1">ATP-dependent DNA helicase</fullName>
        <ecNumber evidence="1">5.6.2.3</ecNumber>
    </recommendedName>
</protein>
<sequence length="1210" mass="138847">MQMRELPRGGQFSIKGNVVNVPVDVMPTITALPRNLSETQTVPIKLKKRMMFQSSVYTENVRPLKVLSAIKWLLSNGPLYKELNIQLNETWLENVSNASSESEPMAEFIENHCSDHTSTESTSDEFSEVDDNERRSANMDTMLTDAEYDSSQILTFAPGENQRPLSLLQDADAEYLAFPTIFCGKRRADNSERQVPISYSDICKFELRSVDRRVAASVPNLFFKLKKIEMHQIRDKVSLALRRCKMKGQKLTAREVLDEEKRDRLVKLDEGYHIFRTIRNSPPYLEKRKKDLMAMIRQLGFPTYFVSLSAADTRWTDLLGILGKLVDNRQYTENELKEMNWADKTRLIQADPVTCVRFFDNRLQHFISGVLNSELLPIGQVEDSFVRIEFQQRGSPHAHIMFWIKDAPTYDKSSPQEIVDFIDKYISCSSDVDEESKPMLQMQIHKHSKTCRKGTKPICRFGFPKPPMSKTMLLHPLESDDTNSTDSTEKLDYERLMTLISSHKDGIMSFTQLLLKLNLDESQYIRCIQSSINSPTIFLKRDPCDIRVNPYMKNLLSIYGANHDIQYVLDPYACAVYIVAYMSKSQRGMSILMDKACKEARQNTTDLRKQVRVIGSKFINGVEVSAQEAAYLLLQLPITRASRGVVFINTSPKQDRTFLLKSKKLLEEMDPETTDIESGNIVKRYSRRPKVLEKWCLADYVSKLTVEFPEKDNDPYDSDYEDDPTIDLDNTEEYLSPLTDNIDITLRSGVRIRTCKVQKVIRFVNFNKTTEQENYCRERLMLYLPWRKEPQDIPGPHESYAIHFDRKHNIINPKIAQYEKNYRISLELLQQVSLDNILASAEIASLVPNTEQTEADDALEGPSDSTQYAFYKPSQSNHTRYDIAADIGATASTAQPSEMLAHRMSDENFYVLLSHLNVRQREFYTHVMQNITRDSEPLHVFLTGGAGVGKSMVIKTLYQALHRHLNSQEGEDPEDIRLLLCAPTGKAAYNIEGITTHSAFQIDPNQGFNYKKLSSNRLNTLRVKYRHLSVVIIDEISMVGNKQFLFIHQRLQEIKQSALPFGGVHMIVVGDLFQLKPVKDQWIFQDVKSAYGPLALNLWEEYFHIHELTQIMRQQNDQPFAELLNRLREGEQTESDILELEKCCVDGTESDYCSFMTHLFPTNALVNEHNAKIFSSANTEKAVIGAQDTVVGDLPLNVKEQLKKKGATRC</sequence>
<keyword evidence="1" id="KW-0233">DNA recombination</keyword>
<organism evidence="3 4">
    <name type="scientific">Holothuria leucospilota</name>
    <name type="common">Black long sea cucumber</name>
    <name type="synonym">Mertensiothuria leucospilota</name>
    <dbReference type="NCBI Taxonomy" id="206669"/>
    <lineage>
        <taxon>Eukaryota</taxon>
        <taxon>Metazoa</taxon>
        <taxon>Echinodermata</taxon>
        <taxon>Eleutherozoa</taxon>
        <taxon>Echinozoa</taxon>
        <taxon>Holothuroidea</taxon>
        <taxon>Aspidochirotacea</taxon>
        <taxon>Aspidochirotida</taxon>
        <taxon>Holothuriidae</taxon>
        <taxon>Holothuria</taxon>
    </lineage>
</organism>
<comment type="cofactor">
    <cofactor evidence="1">
        <name>Mg(2+)</name>
        <dbReference type="ChEBI" id="CHEBI:18420"/>
    </cofactor>
</comment>
<keyword evidence="1" id="KW-0378">Hydrolase</keyword>
<keyword evidence="1" id="KW-0067">ATP-binding</keyword>
<dbReference type="SUPFAM" id="SSF52540">
    <property type="entry name" value="P-loop containing nucleoside triphosphate hydrolases"/>
    <property type="match status" value="1"/>
</dbReference>
<evidence type="ECO:0000259" key="2">
    <source>
        <dbReference type="SMART" id="SM00382"/>
    </source>
</evidence>
<comment type="caution">
    <text evidence="3">The sequence shown here is derived from an EMBL/GenBank/DDBJ whole genome shotgun (WGS) entry which is preliminary data.</text>
</comment>
<dbReference type="InterPro" id="IPR010285">
    <property type="entry name" value="DNA_helicase_pif1-like_DEAD"/>
</dbReference>
<dbReference type="GO" id="GO:0043139">
    <property type="term" value="F:5'-3' DNA helicase activity"/>
    <property type="evidence" value="ECO:0007669"/>
    <property type="project" value="UniProtKB-EC"/>
</dbReference>
<reference evidence="3" key="1">
    <citation type="submission" date="2021-10" db="EMBL/GenBank/DDBJ databases">
        <title>Tropical sea cucumber genome reveals ecological adaptation and Cuvierian tubules defense mechanism.</title>
        <authorList>
            <person name="Chen T."/>
        </authorList>
    </citation>
    <scope>NUCLEOTIDE SEQUENCE</scope>
    <source>
        <strain evidence="3">Nanhai2018</strain>
        <tissue evidence="3">Muscle</tissue>
    </source>
</reference>
<keyword evidence="1 3" id="KW-0347">Helicase</keyword>
<dbReference type="Proteomes" id="UP001152320">
    <property type="component" value="Chromosome 1"/>
</dbReference>
<gene>
    <name evidence="3" type="ORF">HOLleu_01084</name>
</gene>
<dbReference type="EC" id="5.6.2.3" evidence="1"/>
<dbReference type="GO" id="GO:0006281">
    <property type="term" value="P:DNA repair"/>
    <property type="evidence" value="ECO:0007669"/>
    <property type="project" value="UniProtKB-KW"/>
</dbReference>
<dbReference type="InterPro" id="IPR027417">
    <property type="entry name" value="P-loop_NTPase"/>
</dbReference>
<dbReference type="PANTHER" id="PTHR47642">
    <property type="entry name" value="ATP-DEPENDENT DNA HELICASE"/>
    <property type="match status" value="1"/>
</dbReference>
<keyword evidence="4" id="KW-1185">Reference proteome</keyword>
<dbReference type="GO" id="GO:0000723">
    <property type="term" value="P:telomere maintenance"/>
    <property type="evidence" value="ECO:0007669"/>
    <property type="project" value="InterPro"/>
</dbReference>
<dbReference type="Pfam" id="PF20209">
    <property type="entry name" value="DUF6570"/>
    <property type="match status" value="1"/>
</dbReference>
<dbReference type="Pfam" id="PF05970">
    <property type="entry name" value="PIF1"/>
    <property type="match status" value="1"/>
</dbReference>
<keyword evidence="1" id="KW-0227">DNA damage</keyword>
<keyword evidence="1" id="KW-0547">Nucleotide-binding</keyword>
<name>A0A9Q1CN08_HOLLE</name>
<dbReference type="InterPro" id="IPR003593">
    <property type="entry name" value="AAA+_ATPase"/>
</dbReference>
<dbReference type="PANTHER" id="PTHR47642:SF5">
    <property type="entry name" value="ATP-DEPENDENT DNA HELICASE"/>
    <property type="match status" value="1"/>
</dbReference>
<comment type="catalytic activity">
    <reaction evidence="1">
        <text>ATP + H2O = ADP + phosphate + H(+)</text>
        <dbReference type="Rhea" id="RHEA:13065"/>
        <dbReference type="ChEBI" id="CHEBI:15377"/>
        <dbReference type="ChEBI" id="CHEBI:15378"/>
        <dbReference type="ChEBI" id="CHEBI:30616"/>
        <dbReference type="ChEBI" id="CHEBI:43474"/>
        <dbReference type="ChEBI" id="CHEBI:456216"/>
        <dbReference type="EC" id="5.6.2.3"/>
    </reaction>
</comment>
<dbReference type="InterPro" id="IPR051055">
    <property type="entry name" value="PIF1_helicase"/>
</dbReference>
<dbReference type="InterPro" id="IPR046700">
    <property type="entry name" value="DUF6570"/>
</dbReference>
<dbReference type="GO" id="GO:0006310">
    <property type="term" value="P:DNA recombination"/>
    <property type="evidence" value="ECO:0007669"/>
    <property type="project" value="UniProtKB-KW"/>
</dbReference>
<dbReference type="Gene3D" id="3.40.50.300">
    <property type="entry name" value="P-loop containing nucleotide triphosphate hydrolases"/>
    <property type="match status" value="1"/>
</dbReference>
<dbReference type="InterPro" id="IPR025476">
    <property type="entry name" value="Helitron_helicase-like"/>
</dbReference>
<dbReference type="GO" id="GO:0005524">
    <property type="term" value="F:ATP binding"/>
    <property type="evidence" value="ECO:0007669"/>
    <property type="project" value="UniProtKB-KW"/>
</dbReference>
<dbReference type="SMART" id="SM00382">
    <property type="entry name" value="AAA"/>
    <property type="match status" value="1"/>
</dbReference>
<keyword evidence="1" id="KW-0234">DNA repair</keyword>
<evidence type="ECO:0000313" key="4">
    <source>
        <dbReference type="Proteomes" id="UP001152320"/>
    </source>
</evidence>
<accession>A0A9Q1CN08</accession>
<dbReference type="OrthoDB" id="10036850at2759"/>
<proteinExistence type="inferred from homology"/>
<dbReference type="EMBL" id="JAIZAY010000001">
    <property type="protein sequence ID" value="KAJ8048677.1"/>
    <property type="molecule type" value="Genomic_DNA"/>
</dbReference>
<comment type="similarity">
    <text evidence="1">Belongs to the helicase family.</text>
</comment>
<dbReference type="GO" id="GO:0016787">
    <property type="term" value="F:hydrolase activity"/>
    <property type="evidence" value="ECO:0007669"/>
    <property type="project" value="UniProtKB-KW"/>
</dbReference>
<feature type="domain" description="AAA+ ATPase" evidence="2">
    <location>
        <begin position="936"/>
        <end position="1071"/>
    </location>
</feature>
<evidence type="ECO:0000256" key="1">
    <source>
        <dbReference type="RuleBase" id="RU363044"/>
    </source>
</evidence>
<dbReference type="AlphaFoldDB" id="A0A9Q1CN08"/>
<evidence type="ECO:0000313" key="3">
    <source>
        <dbReference type="EMBL" id="KAJ8048677.1"/>
    </source>
</evidence>
<dbReference type="Pfam" id="PF14214">
    <property type="entry name" value="Helitron_like_N"/>
    <property type="match status" value="1"/>
</dbReference>